<dbReference type="PRINTS" id="PR00080">
    <property type="entry name" value="SDRFAMILY"/>
</dbReference>
<dbReference type="PANTHER" id="PTHR43639">
    <property type="entry name" value="OXIDOREDUCTASE, SHORT-CHAIN DEHYDROGENASE/REDUCTASE FAMILY (AFU_ORTHOLOGUE AFUA_5G02870)"/>
    <property type="match status" value="1"/>
</dbReference>
<name>A0AAU1I2M9_9ACTN</name>
<reference evidence="4" key="1">
    <citation type="submission" date="2022-10" db="EMBL/GenBank/DDBJ databases">
        <title>The complete genomes of actinobacterial strains from the NBC collection.</title>
        <authorList>
            <person name="Joergensen T.S."/>
            <person name="Alvarez Arevalo M."/>
            <person name="Sterndorff E.B."/>
            <person name="Faurdal D."/>
            <person name="Vuksanovic O."/>
            <person name="Mourched A.-S."/>
            <person name="Charusanti P."/>
            <person name="Shaw S."/>
            <person name="Blin K."/>
            <person name="Weber T."/>
        </authorList>
    </citation>
    <scope>NUCLEOTIDE SEQUENCE</scope>
    <source>
        <strain evidence="4">NBC 00180</strain>
    </source>
</reference>
<dbReference type="FunFam" id="3.40.50.720:FF:000084">
    <property type="entry name" value="Short-chain dehydrogenase reductase"/>
    <property type="match status" value="1"/>
</dbReference>
<evidence type="ECO:0000256" key="3">
    <source>
        <dbReference type="RuleBase" id="RU000363"/>
    </source>
</evidence>
<dbReference type="Gene3D" id="3.40.50.720">
    <property type="entry name" value="NAD(P)-binding Rossmann-like Domain"/>
    <property type="match status" value="1"/>
</dbReference>
<keyword evidence="2" id="KW-0560">Oxidoreductase</keyword>
<dbReference type="InterPro" id="IPR036291">
    <property type="entry name" value="NAD(P)-bd_dom_sf"/>
</dbReference>
<accession>A0AAU1I2M9</accession>
<dbReference type="PROSITE" id="PS00061">
    <property type="entry name" value="ADH_SHORT"/>
    <property type="match status" value="1"/>
</dbReference>
<comment type="similarity">
    <text evidence="1 3">Belongs to the short-chain dehydrogenases/reductases (SDR) family.</text>
</comment>
<organism evidence="4">
    <name type="scientific">Streptomyces sp. NBC_00180</name>
    <dbReference type="NCBI Taxonomy" id="2903632"/>
    <lineage>
        <taxon>Bacteria</taxon>
        <taxon>Bacillati</taxon>
        <taxon>Actinomycetota</taxon>
        <taxon>Actinomycetes</taxon>
        <taxon>Kitasatosporales</taxon>
        <taxon>Streptomycetaceae</taxon>
        <taxon>Streptomyces</taxon>
    </lineage>
</organism>
<dbReference type="PANTHER" id="PTHR43639:SF1">
    <property type="entry name" value="SHORT-CHAIN DEHYDROGENASE_REDUCTASE FAMILY PROTEIN"/>
    <property type="match status" value="1"/>
</dbReference>
<protein>
    <submittedName>
        <fullName evidence="4">SDR family oxidoreductase</fullName>
    </submittedName>
</protein>
<dbReference type="PRINTS" id="PR00081">
    <property type="entry name" value="GDHRDH"/>
</dbReference>
<proteinExistence type="inferred from homology"/>
<evidence type="ECO:0000313" key="4">
    <source>
        <dbReference type="EMBL" id="WTP88608.1"/>
    </source>
</evidence>
<sequence length="284" mass="29475">MDSNSTLTGKIALVTGAGRGIGRAIAGRLAQDGALVGVHYGRSEAAALELVEEIRQSGGRAFALGAELGVPGDAGAVFEAFDAGLRKEREEYGRYGAGEESEWEEGAGEEGESVPAAEGSLDILVNNAGTSGSGPVSQATPEIFDRMIAVNAKAPFFLVQNALPRMRDGGRIINISSLASRRAFPESLAYAMSKGALDTMTLGLAKELGGRGITVNTVGPGFIETDMNARRRTTPEARAALAARSVFDRIGRPADVADVVGFLASDAARWITGQYLDVGGGTDL</sequence>
<dbReference type="GO" id="GO:0016491">
    <property type="term" value="F:oxidoreductase activity"/>
    <property type="evidence" value="ECO:0007669"/>
    <property type="project" value="UniProtKB-KW"/>
</dbReference>
<dbReference type="InterPro" id="IPR020904">
    <property type="entry name" value="Sc_DH/Rdtase_CS"/>
</dbReference>
<dbReference type="EMBL" id="CP108140">
    <property type="protein sequence ID" value="WTP88608.1"/>
    <property type="molecule type" value="Genomic_DNA"/>
</dbReference>
<dbReference type="AlphaFoldDB" id="A0AAU1I2M9"/>
<gene>
    <name evidence="4" type="ORF">OG477_26090</name>
</gene>
<evidence type="ECO:0000256" key="2">
    <source>
        <dbReference type="ARBA" id="ARBA00023002"/>
    </source>
</evidence>
<dbReference type="Pfam" id="PF13561">
    <property type="entry name" value="adh_short_C2"/>
    <property type="match status" value="1"/>
</dbReference>
<dbReference type="Pfam" id="PF00106">
    <property type="entry name" value="adh_short"/>
    <property type="match status" value="1"/>
</dbReference>
<evidence type="ECO:0000256" key="1">
    <source>
        <dbReference type="ARBA" id="ARBA00006484"/>
    </source>
</evidence>
<dbReference type="InterPro" id="IPR002347">
    <property type="entry name" value="SDR_fam"/>
</dbReference>
<dbReference type="SUPFAM" id="SSF51735">
    <property type="entry name" value="NAD(P)-binding Rossmann-fold domains"/>
    <property type="match status" value="1"/>
</dbReference>